<dbReference type="InterPro" id="IPR000182">
    <property type="entry name" value="GNAT_dom"/>
</dbReference>
<keyword evidence="5" id="KW-1185">Reference proteome</keyword>
<organism evidence="4 5">
    <name type="scientific">Brucella endophytica</name>
    <dbReference type="NCBI Taxonomy" id="1963359"/>
    <lineage>
        <taxon>Bacteria</taxon>
        <taxon>Pseudomonadati</taxon>
        <taxon>Pseudomonadota</taxon>
        <taxon>Alphaproteobacteria</taxon>
        <taxon>Hyphomicrobiales</taxon>
        <taxon>Brucellaceae</taxon>
        <taxon>Brucella/Ochrobactrum group</taxon>
        <taxon>Brucella</taxon>
    </lineage>
</organism>
<feature type="domain" description="N-acetyltransferase" evidence="3">
    <location>
        <begin position="120"/>
        <end position="251"/>
    </location>
</feature>
<dbReference type="Pfam" id="PF24553">
    <property type="entry name" value="Rv0428c_C"/>
    <property type="match status" value="1"/>
</dbReference>
<dbReference type="InterPro" id="IPR050832">
    <property type="entry name" value="Bact_Acetyltransf"/>
</dbReference>
<evidence type="ECO:0000256" key="2">
    <source>
        <dbReference type="ARBA" id="ARBA00023315"/>
    </source>
</evidence>
<sequence length="251" mass="27540">MPGLATVRQVEAVGFRAWPAANVHYDGTWAIRVTPGFPSRRLNSVNALDPADISDIPARVARASQHLREHGRRPAFRQTPLTPPELINYLDAKGWASGNETSVMIADLSAMNLEGAIDQLPLRDIGRYADASLKIHCREDDLQPGFLQVLGGIKPNRGMFVIEEEGSPLATALCVQDGAMAGIFDVATAEASRRRGHARAIVASAFKWARKNGAKTAWLQVEADNAPGRALYEGFGFREIYRYIYRESPEA</sequence>
<name>A0A916WDR3_9HYPH</name>
<evidence type="ECO:0000313" key="4">
    <source>
        <dbReference type="EMBL" id="GGA91357.1"/>
    </source>
</evidence>
<protein>
    <submittedName>
        <fullName evidence="4">Acetyltransferase</fullName>
    </submittedName>
</protein>
<keyword evidence="1" id="KW-0808">Transferase</keyword>
<dbReference type="GO" id="GO:0016747">
    <property type="term" value="F:acyltransferase activity, transferring groups other than amino-acyl groups"/>
    <property type="evidence" value="ECO:0007669"/>
    <property type="project" value="InterPro"/>
</dbReference>
<comment type="caution">
    <text evidence="4">The sequence shown here is derived from an EMBL/GenBank/DDBJ whole genome shotgun (WGS) entry which is preliminary data.</text>
</comment>
<accession>A0A916WDR3</accession>
<evidence type="ECO:0000256" key="1">
    <source>
        <dbReference type="ARBA" id="ARBA00022679"/>
    </source>
</evidence>
<dbReference type="InterPro" id="IPR056935">
    <property type="entry name" value="Rv0428c-like_C"/>
</dbReference>
<dbReference type="Proteomes" id="UP000646478">
    <property type="component" value="Unassembled WGS sequence"/>
</dbReference>
<dbReference type="PROSITE" id="PS51186">
    <property type="entry name" value="GNAT"/>
    <property type="match status" value="1"/>
</dbReference>
<dbReference type="PANTHER" id="PTHR43877:SF1">
    <property type="entry name" value="ACETYLTRANSFERASE"/>
    <property type="match status" value="1"/>
</dbReference>
<reference evidence="4" key="2">
    <citation type="submission" date="2020-09" db="EMBL/GenBank/DDBJ databases">
        <authorList>
            <person name="Sun Q."/>
            <person name="Zhou Y."/>
        </authorList>
    </citation>
    <scope>NUCLEOTIDE SEQUENCE</scope>
    <source>
        <strain evidence="4">CGMCC 1.15082</strain>
    </source>
</reference>
<dbReference type="PANTHER" id="PTHR43877">
    <property type="entry name" value="AMINOALKYLPHOSPHONATE N-ACETYLTRANSFERASE-RELATED-RELATED"/>
    <property type="match status" value="1"/>
</dbReference>
<dbReference type="EMBL" id="BMHH01000006">
    <property type="protein sequence ID" value="GGA91357.1"/>
    <property type="molecule type" value="Genomic_DNA"/>
</dbReference>
<evidence type="ECO:0000313" key="5">
    <source>
        <dbReference type="Proteomes" id="UP000646478"/>
    </source>
</evidence>
<evidence type="ECO:0000259" key="3">
    <source>
        <dbReference type="PROSITE" id="PS51186"/>
    </source>
</evidence>
<dbReference type="CDD" id="cd04301">
    <property type="entry name" value="NAT_SF"/>
    <property type="match status" value="1"/>
</dbReference>
<dbReference type="Gene3D" id="3.40.630.30">
    <property type="match status" value="1"/>
</dbReference>
<dbReference type="AlphaFoldDB" id="A0A916WDR3"/>
<gene>
    <name evidence="4" type="ORF">GCM10011491_19220</name>
</gene>
<dbReference type="InterPro" id="IPR016181">
    <property type="entry name" value="Acyl_CoA_acyltransferase"/>
</dbReference>
<reference evidence="4" key="1">
    <citation type="journal article" date="2014" name="Int. J. Syst. Evol. Microbiol.">
        <title>Complete genome sequence of Corynebacterium casei LMG S-19264T (=DSM 44701T), isolated from a smear-ripened cheese.</title>
        <authorList>
            <consortium name="US DOE Joint Genome Institute (JGI-PGF)"/>
            <person name="Walter F."/>
            <person name="Albersmeier A."/>
            <person name="Kalinowski J."/>
            <person name="Ruckert C."/>
        </authorList>
    </citation>
    <scope>NUCLEOTIDE SEQUENCE</scope>
    <source>
        <strain evidence="4">CGMCC 1.15082</strain>
    </source>
</reference>
<dbReference type="SUPFAM" id="SSF55729">
    <property type="entry name" value="Acyl-CoA N-acyltransferases (Nat)"/>
    <property type="match status" value="1"/>
</dbReference>
<keyword evidence="2" id="KW-0012">Acyltransferase</keyword>
<proteinExistence type="predicted"/>